<keyword evidence="2" id="KW-1185">Reference proteome</keyword>
<evidence type="ECO:0000313" key="2">
    <source>
        <dbReference type="Proteomes" id="UP000735302"/>
    </source>
</evidence>
<comment type="caution">
    <text evidence="1">The sequence shown here is derived from an EMBL/GenBank/DDBJ whole genome shotgun (WGS) entry which is preliminary data.</text>
</comment>
<name>A0AAV4AZC0_9GAST</name>
<accession>A0AAV4AZC0</accession>
<protein>
    <submittedName>
        <fullName evidence="1">Uncharacterized protein</fullName>
    </submittedName>
</protein>
<proteinExistence type="predicted"/>
<reference evidence="1 2" key="1">
    <citation type="journal article" date="2021" name="Elife">
        <title>Chloroplast acquisition without the gene transfer in kleptoplastic sea slugs, Plakobranchus ocellatus.</title>
        <authorList>
            <person name="Maeda T."/>
            <person name="Takahashi S."/>
            <person name="Yoshida T."/>
            <person name="Shimamura S."/>
            <person name="Takaki Y."/>
            <person name="Nagai Y."/>
            <person name="Toyoda A."/>
            <person name="Suzuki Y."/>
            <person name="Arimoto A."/>
            <person name="Ishii H."/>
            <person name="Satoh N."/>
            <person name="Nishiyama T."/>
            <person name="Hasebe M."/>
            <person name="Maruyama T."/>
            <person name="Minagawa J."/>
            <person name="Obokata J."/>
            <person name="Shigenobu S."/>
        </authorList>
    </citation>
    <scope>NUCLEOTIDE SEQUENCE [LARGE SCALE GENOMIC DNA]</scope>
</reference>
<dbReference type="EMBL" id="BLXT01004372">
    <property type="protein sequence ID" value="GFO12198.1"/>
    <property type="molecule type" value="Genomic_DNA"/>
</dbReference>
<evidence type="ECO:0000313" key="1">
    <source>
        <dbReference type="EMBL" id="GFO12198.1"/>
    </source>
</evidence>
<dbReference type="AlphaFoldDB" id="A0AAV4AZC0"/>
<gene>
    <name evidence="1" type="ORF">PoB_003870300</name>
</gene>
<dbReference type="Proteomes" id="UP000735302">
    <property type="component" value="Unassembled WGS sequence"/>
</dbReference>
<sequence length="99" mass="11427">MDTMVQWNICGFRNSLEELKPLKNRSRSAVVALQGWRFGEGQSLPWGYTLLLPREADWSRFGDLCRFSLDACLADIKQFPSKLLNAARSSIPFQQRDYI</sequence>
<organism evidence="1 2">
    <name type="scientific">Plakobranchus ocellatus</name>
    <dbReference type="NCBI Taxonomy" id="259542"/>
    <lineage>
        <taxon>Eukaryota</taxon>
        <taxon>Metazoa</taxon>
        <taxon>Spiralia</taxon>
        <taxon>Lophotrochozoa</taxon>
        <taxon>Mollusca</taxon>
        <taxon>Gastropoda</taxon>
        <taxon>Heterobranchia</taxon>
        <taxon>Euthyneura</taxon>
        <taxon>Panpulmonata</taxon>
        <taxon>Sacoglossa</taxon>
        <taxon>Placobranchoidea</taxon>
        <taxon>Plakobranchidae</taxon>
        <taxon>Plakobranchus</taxon>
    </lineage>
</organism>